<dbReference type="AlphaFoldDB" id="A0A5N6C3L6"/>
<feature type="transmembrane region" description="Helical" evidence="1">
    <location>
        <begin position="450"/>
        <end position="469"/>
    </location>
</feature>
<evidence type="ECO:0000256" key="1">
    <source>
        <dbReference type="SAM" id="Phobius"/>
    </source>
</evidence>
<comment type="caution">
    <text evidence="2">The sequence shown here is derived from an EMBL/GenBank/DDBJ whole genome shotgun (WGS) entry which is preliminary data.</text>
</comment>
<organism evidence="2 3">
    <name type="scientific">Microbispora catharanthi</name>
    <dbReference type="NCBI Taxonomy" id="1712871"/>
    <lineage>
        <taxon>Bacteria</taxon>
        <taxon>Bacillati</taxon>
        <taxon>Actinomycetota</taxon>
        <taxon>Actinomycetes</taxon>
        <taxon>Streptosporangiales</taxon>
        <taxon>Streptosporangiaceae</taxon>
        <taxon>Microbispora</taxon>
    </lineage>
</organism>
<dbReference type="Proteomes" id="UP000313066">
    <property type="component" value="Unassembled WGS sequence"/>
</dbReference>
<dbReference type="RefSeq" id="WP_139573150.1">
    <property type="nucleotide sequence ID" value="NZ_VDMA02000002.1"/>
</dbReference>
<proteinExistence type="predicted"/>
<feature type="transmembrane region" description="Helical" evidence="1">
    <location>
        <begin position="47"/>
        <end position="68"/>
    </location>
</feature>
<keyword evidence="1" id="KW-1133">Transmembrane helix</keyword>
<feature type="transmembrane region" description="Helical" evidence="1">
    <location>
        <begin position="390"/>
        <end position="410"/>
    </location>
</feature>
<feature type="transmembrane region" description="Helical" evidence="1">
    <location>
        <begin position="147"/>
        <end position="164"/>
    </location>
</feature>
<protein>
    <submittedName>
        <fullName evidence="2">Uncharacterized protein</fullName>
    </submittedName>
</protein>
<evidence type="ECO:0000313" key="2">
    <source>
        <dbReference type="EMBL" id="KAB8187368.1"/>
    </source>
</evidence>
<keyword evidence="1" id="KW-0472">Membrane</keyword>
<gene>
    <name evidence="2" type="ORF">FH610_005545</name>
</gene>
<feature type="transmembrane region" description="Helical" evidence="1">
    <location>
        <begin position="117"/>
        <end position="135"/>
    </location>
</feature>
<keyword evidence="3" id="KW-1185">Reference proteome</keyword>
<sequence length="570" mass="59883">MAEPLPPIGEVAAGSVPYGLRRVYLNIRLACRVACVMMTIAMGTLPPAVACAAGAACCAYDLLAFRFFRRGGRIRLRYRLALDSADVAAWALALGRPLDAPSLLAAPLAAETVIERGAAGVLVPLVVGGVTSLALRLGSRPESVAPFVWPAFGLVQGLLLARYLQRRVHRRLRTAAAEREAAYSQAVLAGRNSVAVGADTIVDVLTRTWPLLAVPGRSAGSPLSAWRRRLAEETADHAEYLRTALLRWEQRHNASSPDLSRDVEFPPAADGGLLLSPPQVAALGAALDALGLSGRVEVAVTRASPLGGEQTLRVAGRRVVLPADGRPSVPPLDLGPPIIAIGGAGSLVHSWPDMDGVPLAATVPLALLAWCLACWAHVLVARRGTAAHGAVLAAALGYGALDAAVSTTLLGNVSAGGLTRLPFLHFLLWTGPLAAMYLRDLTPRRRAGAVAFLLLVVCGCAWLLPHVVSLADLSALVWPLALTAGASGLRDLLDHDTRAFADSVVRAHDAAAAAGFATGRDDVLRLVEDAVNEASERVAVHRDVLDPAFVPEIERRLALVNERLVAIRCG</sequence>
<evidence type="ECO:0000313" key="3">
    <source>
        <dbReference type="Proteomes" id="UP000313066"/>
    </source>
</evidence>
<name>A0A5N6C3L6_9ACTN</name>
<reference evidence="2 3" key="1">
    <citation type="submission" date="2019-10" db="EMBL/GenBank/DDBJ databases">
        <title>Nonomuraea sp. nov., isolated from Phyllanthus amarus.</title>
        <authorList>
            <person name="Klykleung N."/>
            <person name="Tanasupawat S."/>
        </authorList>
    </citation>
    <scope>NUCLEOTIDE SEQUENCE [LARGE SCALE GENOMIC DNA]</scope>
    <source>
        <strain evidence="2 3">CR1-09</strain>
    </source>
</reference>
<accession>A0A5N6C3L6</accession>
<keyword evidence="1" id="KW-0812">Transmembrane</keyword>
<feature type="transmembrane region" description="Helical" evidence="1">
    <location>
        <begin position="422"/>
        <end position="438"/>
    </location>
</feature>
<dbReference type="EMBL" id="VDMA02000002">
    <property type="protein sequence ID" value="KAB8187368.1"/>
    <property type="molecule type" value="Genomic_DNA"/>
</dbReference>